<dbReference type="Pfam" id="PF02656">
    <property type="entry name" value="DUF202"/>
    <property type="match status" value="1"/>
</dbReference>
<reference evidence="5" key="3">
    <citation type="submission" date="2020-02" db="EMBL/GenBank/DDBJ databases">
        <authorList>
            <person name="Sarangi A.N."/>
            <person name="Ghosh S."/>
            <person name="Mukherjee M."/>
            <person name="Tripathy S."/>
        </authorList>
    </citation>
    <scope>NUCLEOTIDE SEQUENCE</scope>
    <source>
        <strain evidence="5">BDU141951</strain>
    </source>
</reference>
<dbReference type="EMBL" id="JTHE02000003">
    <property type="protein sequence ID" value="NEV69929.1"/>
    <property type="molecule type" value="Genomic_DNA"/>
</dbReference>
<evidence type="ECO:0000256" key="4">
    <source>
        <dbReference type="ARBA" id="ARBA00023136"/>
    </source>
</evidence>
<gene>
    <name evidence="5" type="ORF">QQ91_022815</name>
</gene>
<evidence type="ECO:0000256" key="2">
    <source>
        <dbReference type="ARBA" id="ARBA00022692"/>
    </source>
</evidence>
<evidence type="ECO:0000313" key="5">
    <source>
        <dbReference type="EMBL" id="NEV69929.1"/>
    </source>
</evidence>
<evidence type="ECO:0000256" key="3">
    <source>
        <dbReference type="ARBA" id="ARBA00022989"/>
    </source>
</evidence>
<comment type="subcellular location">
    <subcellularLocation>
        <location evidence="1">Endomembrane system</location>
        <topology evidence="1">Multi-pass membrane protein</topology>
    </subcellularLocation>
</comment>
<keyword evidence="3" id="KW-1133">Transmembrane helix</keyword>
<sequence>MSDANSTPHVPNAGTELAKERNRAAEERTLMAWIRTALALIGFGFGIDSIVAAIQQALGDTVNPVRLTRILGLAFVALGTFAMLYAAIDHRHQLQRIQRNDLVYVSRRSPALIVAYSLALIGGLAFLSVLFSPLLRLAR</sequence>
<proteinExistence type="predicted"/>
<comment type="caution">
    <text evidence="5">The sequence shown here is derived from an EMBL/GenBank/DDBJ whole genome shotgun (WGS) entry which is preliminary data.</text>
</comment>
<keyword evidence="2" id="KW-0812">Transmembrane</keyword>
<name>A0A0C1UU70_9CYAN</name>
<dbReference type="GO" id="GO:0012505">
    <property type="term" value="C:endomembrane system"/>
    <property type="evidence" value="ECO:0007669"/>
    <property type="project" value="UniProtKB-SubCell"/>
</dbReference>
<keyword evidence="4" id="KW-0472">Membrane</keyword>
<evidence type="ECO:0000256" key="1">
    <source>
        <dbReference type="ARBA" id="ARBA00004127"/>
    </source>
</evidence>
<dbReference type="AlphaFoldDB" id="A0A0C1UU70"/>
<reference evidence="5" key="2">
    <citation type="journal article" date="2015" name="Genome Announc.">
        <title>Draft Genome Sequence of Filamentous Marine Cyanobacterium Lyngbya confervoides Strain BDU141951.</title>
        <authorList>
            <person name="Chandrababunaidu M.M."/>
            <person name="Sen D."/>
            <person name="Tripathy S."/>
        </authorList>
    </citation>
    <scope>NUCLEOTIDE SEQUENCE</scope>
    <source>
        <strain evidence="5">BDU141951</strain>
    </source>
</reference>
<reference evidence="5" key="1">
    <citation type="submission" date="2014-11" db="EMBL/GenBank/DDBJ databases">
        <authorList>
            <person name="Malar M.C."/>
            <person name="Sen D."/>
            <person name="Tripathy S."/>
        </authorList>
    </citation>
    <scope>NUCLEOTIDE SEQUENCE</scope>
    <source>
        <strain evidence="5">BDU141951</strain>
    </source>
</reference>
<organism evidence="5">
    <name type="scientific">Lyngbya confervoides BDU141951</name>
    <dbReference type="NCBI Taxonomy" id="1574623"/>
    <lineage>
        <taxon>Bacteria</taxon>
        <taxon>Bacillati</taxon>
        <taxon>Cyanobacteriota</taxon>
        <taxon>Cyanophyceae</taxon>
        <taxon>Oscillatoriophycideae</taxon>
        <taxon>Oscillatoriales</taxon>
        <taxon>Microcoleaceae</taxon>
        <taxon>Lyngbya</taxon>
    </lineage>
</organism>
<dbReference type="InterPro" id="IPR003807">
    <property type="entry name" value="DUF202"/>
</dbReference>
<protein>
    <submittedName>
        <fullName evidence="5">DUF202 domain-containing protein</fullName>
    </submittedName>
</protein>
<accession>A0A0C1UU70</accession>